<dbReference type="RefSeq" id="WP_199018669.1">
    <property type="nucleotide sequence ID" value="NZ_JAELUP010000019.1"/>
</dbReference>
<dbReference type="Proteomes" id="UP000640274">
    <property type="component" value="Unassembled WGS sequence"/>
</dbReference>
<accession>A0A934J668</accession>
<evidence type="ECO:0000313" key="2">
    <source>
        <dbReference type="Proteomes" id="UP000640274"/>
    </source>
</evidence>
<proteinExistence type="predicted"/>
<name>A0A934J668_9BACL</name>
<sequence>MRFTAGGQVGGQAAAIIWEDGTVIGSRFAVQLVQLEAANLEGELVGPVGQQTETQHLRSALSAMLIIDRVLADAVFTGEVPETGSAPHGAVI</sequence>
<comment type="caution">
    <text evidence="1">The sequence shown here is derived from an EMBL/GenBank/DDBJ whole genome shotgun (WGS) entry which is preliminary data.</text>
</comment>
<gene>
    <name evidence="1" type="ORF">JFN88_07275</name>
</gene>
<organism evidence="1 2">
    <name type="scientific">Paenibacillus roseus</name>
    <dbReference type="NCBI Taxonomy" id="2798579"/>
    <lineage>
        <taxon>Bacteria</taxon>
        <taxon>Bacillati</taxon>
        <taxon>Bacillota</taxon>
        <taxon>Bacilli</taxon>
        <taxon>Bacillales</taxon>
        <taxon>Paenibacillaceae</taxon>
        <taxon>Paenibacillus</taxon>
    </lineage>
</organism>
<dbReference type="EMBL" id="JAELUP010000019">
    <property type="protein sequence ID" value="MBJ6361115.1"/>
    <property type="molecule type" value="Genomic_DNA"/>
</dbReference>
<reference evidence="1" key="1">
    <citation type="submission" date="2020-12" db="EMBL/GenBank/DDBJ databases">
        <authorList>
            <person name="Huq M.A."/>
        </authorList>
    </citation>
    <scope>NUCLEOTIDE SEQUENCE</scope>
    <source>
        <strain evidence="1">MAHUQ-46</strain>
    </source>
</reference>
<protein>
    <submittedName>
        <fullName evidence="1">Uncharacterized protein</fullName>
    </submittedName>
</protein>
<evidence type="ECO:0000313" key="1">
    <source>
        <dbReference type="EMBL" id="MBJ6361115.1"/>
    </source>
</evidence>
<dbReference type="AlphaFoldDB" id="A0A934J668"/>
<keyword evidence="2" id="KW-1185">Reference proteome</keyword>